<dbReference type="NCBIfam" id="TIGR03930">
    <property type="entry name" value="WXG100_ESAT6"/>
    <property type="match status" value="1"/>
</dbReference>
<comment type="caution">
    <text evidence="2">The sequence shown here is derived from an EMBL/GenBank/DDBJ whole genome shotgun (WGS) entry which is preliminary data.</text>
</comment>
<protein>
    <recommendedName>
        <fullName evidence="1">ESAT-6-like protein</fullName>
    </recommendedName>
</protein>
<gene>
    <name evidence="2" type="ORF">Hgul01_01086</name>
</gene>
<evidence type="ECO:0000256" key="1">
    <source>
        <dbReference type="RuleBase" id="RU362001"/>
    </source>
</evidence>
<keyword evidence="3" id="KW-1185">Reference proteome</keyword>
<organism evidence="2 3">
    <name type="scientific">Herpetosiphon gulosus</name>
    <dbReference type="NCBI Taxonomy" id="1973496"/>
    <lineage>
        <taxon>Bacteria</taxon>
        <taxon>Bacillati</taxon>
        <taxon>Chloroflexota</taxon>
        <taxon>Chloroflexia</taxon>
        <taxon>Herpetosiphonales</taxon>
        <taxon>Herpetosiphonaceae</taxon>
        <taxon>Herpetosiphon</taxon>
    </lineage>
</organism>
<proteinExistence type="inferred from homology"/>
<accession>A0ABP9WVU2</accession>
<dbReference type="RefSeq" id="WP_345720945.1">
    <property type="nucleotide sequence ID" value="NZ_BAABRU010000003.1"/>
</dbReference>
<dbReference type="SUPFAM" id="SSF140453">
    <property type="entry name" value="EsxAB dimer-like"/>
    <property type="match status" value="1"/>
</dbReference>
<sequence>MAQDTVQFDRNVLDQVASRFGKLAQSSQQLMQMLTQLSQTLRTEWLGDAATSYQAEWEQDIKPAYMRLIEAFNTFQSTTNEIKKTFEQHEEEAAGIFKAWQI</sequence>
<dbReference type="InterPro" id="IPR010310">
    <property type="entry name" value="T7SS_ESAT-6-like"/>
</dbReference>
<dbReference type="Pfam" id="PF06013">
    <property type="entry name" value="WXG100"/>
    <property type="match status" value="1"/>
</dbReference>
<dbReference type="Proteomes" id="UP001428290">
    <property type="component" value="Unassembled WGS sequence"/>
</dbReference>
<evidence type="ECO:0000313" key="3">
    <source>
        <dbReference type="Proteomes" id="UP001428290"/>
    </source>
</evidence>
<evidence type="ECO:0000313" key="2">
    <source>
        <dbReference type="EMBL" id="GAA5527302.1"/>
    </source>
</evidence>
<dbReference type="Gene3D" id="1.10.287.1060">
    <property type="entry name" value="ESAT-6-like"/>
    <property type="match status" value="1"/>
</dbReference>
<dbReference type="EMBL" id="BAABRU010000003">
    <property type="protein sequence ID" value="GAA5527302.1"/>
    <property type="molecule type" value="Genomic_DNA"/>
</dbReference>
<dbReference type="InterPro" id="IPR036689">
    <property type="entry name" value="ESAT-6-like_sf"/>
</dbReference>
<comment type="similarity">
    <text evidence="1">Belongs to the WXG100 family.</text>
</comment>
<reference evidence="2 3" key="1">
    <citation type="submission" date="2024-02" db="EMBL/GenBank/DDBJ databases">
        <title>Herpetosiphon gulosus NBRC 112829.</title>
        <authorList>
            <person name="Ichikawa N."/>
            <person name="Katano-Makiyama Y."/>
            <person name="Hidaka K."/>
        </authorList>
    </citation>
    <scope>NUCLEOTIDE SEQUENCE [LARGE SCALE GENOMIC DNA]</scope>
    <source>
        <strain evidence="2 3">NBRC 112829</strain>
    </source>
</reference>
<name>A0ABP9WVU2_9CHLR</name>